<name>A0A4C1WJY8_EUMVA</name>
<dbReference type="EMBL" id="BGZK01000575">
    <property type="protein sequence ID" value="GBP51160.1"/>
    <property type="molecule type" value="Genomic_DNA"/>
</dbReference>
<sequence>MRYIPEECANVGKTEPPELSLTGSNTTTGAVASRLYSLRVWYLTDQAGSFSCCSQFVHSMPMVLLTHYDLYLKNKQNSFVIVASNNIAKQSDFIRWYVTVPHPHGASVEGLRSEPFGMKQKGRDRICLRNEWLTDQGVALALEGTGAQASMLRGKEMKGMWESVPHQWDEL</sequence>
<reference evidence="1 2" key="1">
    <citation type="journal article" date="2019" name="Commun. Biol.">
        <title>The bagworm genome reveals a unique fibroin gene that provides high tensile strength.</title>
        <authorList>
            <person name="Kono N."/>
            <person name="Nakamura H."/>
            <person name="Ohtoshi R."/>
            <person name="Tomita M."/>
            <person name="Numata K."/>
            <person name="Arakawa K."/>
        </authorList>
    </citation>
    <scope>NUCLEOTIDE SEQUENCE [LARGE SCALE GENOMIC DNA]</scope>
</reference>
<proteinExistence type="predicted"/>
<keyword evidence="2" id="KW-1185">Reference proteome</keyword>
<dbReference type="Proteomes" id="UP000299102">
    <property type="component" value="Unassembled WGS sequence"/>
</dbReference>
<dbReference type="AlphaFoldDB" id="A0A4C1WJY8"/>
<evidence type="ECO:0000313" key="2">
    <source>
        <dbReference type="Proteomes" id="UP000299102"/>
    </source>
</evidence>
<accession>A0A4C1WJY8</accession>
<evidence type="ECO:0000313" key="1">
    <source>
        <dbReference type="EMBL" id="GBP51160.1"/>
    </source>
</evidence>
<protein>
    <submittedName>
        <fullName evidence="1">Uncharacterized protein</fullName>
    </submittedName>
</protein>
<organism evidence="1 2">
    <name type="scientific">Eumeta variegata</name>
    <name type="common">Bagworm moth</name>
    <name type="synonym">Eumeta japonica</name>
    <dbReference type="NCBI Taxonomy" id="151549"/>
    <lineage>
        <taxon>Eukaryota</taxon>
        <taxon>Metazoa</taxon>
        <taxon>Ecdysozoa</taxon>
        <taxon>Arthropoda</taxon>
        <taxon>Hexapoda</taxon>
        <taxon>Insecta</taxon>
        <taxon>Pterygota</taxon>
        <taxon>Neoptera</taxon>
        <taxon>Endopterygota</taxon>
        <taxon>Lepidoptera</taxon>
        <taxon>Glossata</taxon>
        <taxon>Ditrysia</taxon>
        <taxon>Tineoidea</taxon>
        <taxon>Psychidae</taxon>
        <taxon>Oiketicinae</taxon>
        <taxon>Eumeta</taxon>
    </lineage>
</organism>
<comment type="caution">
    <text evidence="1">The sequence shown here is derived from an EMBL/GenBank/DDBJ whole genome shotgun (WGS) entry which is preliminary data.</text>
</comment>
<gene>
    <name evidence="1" type="ORF">EVAR_33911_1</name>
</gene>